<protein>
    <submittedName>
        <fullName evidence="2">Uncharacterized protein</fullName>
    </submittedName>
</protein>
<proteinExistence type="predicted"/>
<sequence length="137" mass="14610">MRPVCDVVQRARSGQRGEGVYGSTLGANHHNRARRVVGTVLADRTQQGPDEAAVAVAADHQQVRPTGRIDEHGSRMTPQHPLPHHNIGVCGGCLSDNTGQRLLCGVGQIFAVDHRRPGSKAGEDVPRDGSCPLILDT</sequence>
<feature type="compositionally biased region" description="Basic and acidic residues" evidence="1">
    <location>
        <begin position="116"/>
        <end position="127"/>
    </location>
</feature>
<keyword evidence="3" id="KW-1185">Reference proteome</keyword>
<name>A0ABP4YBM2_9ACTN</name>
<feature type="region of interest" description="Disordered" evidence="1">
    <location>
        <begin position="116"/>
        <end position="137"/>
    </location>
</feature>
<dbReference type="EMBL" id="BAAALT010000076">
    <property type="protein sequence ID" value="GAA1804827.1"/>
    <property type="molecule type" value="Genomic_DNA"/>
</dbReference>
<evidence type="ECO:0000313" key="3">
    <source>
        <dbReference type="Proteomes" id="UP001500218"/>
    </source>
</evidence>
<comment type="caution">
    <text evidence="2">The sequence shown here is derived from an EMBL/GenBank/DDBJ whole genome shotgun (WGS) entry which is preliminary data.</text>
</comment>
<accession>A0ABP4YBM2</accession>
<organism evidence="2 3">
    <name type="scientific">Luedemannella flava</name>
    <dbReference type="NCBI Taxonomy" id="349316"/>
    <lineage>
        <taxon>Bacteria</taxon>
        <taxon>Bacillati</taxon>
        <taxon>Actinomycetota</taxon>
        <taxon>Actinomycetes</taxon>
        <taxon>Micromonosporales</taxon>
        <taxon>Micromonosporaceae</taxon>
        <taxon>Luedemannella</taxon>
    </lineage>
</organism>
<dbReference type="Proteomes" id="UP001500218">
    <property type="component" value="Unassembled WGS sequence"/>
</dbReference>
<evidence type="ECO:0000313" key="2">
    <source>
        <dbReference type="EMBL" id="GAA1804827.1"/>
    </source>
</evidence>
<reference evidence="3" key="1">
    <citation type="journal article" date="2019" name="Int. J. Syst. Evol. Microbiol.">
        <title>The Global Catalogue of Microorganisms (GCM) 10K type strain sequencing project: providing services to taxonomists for standard genome sequencing and annotation.</title>
        <authorList>
            <consortium name="The Broad Institute Genomics Platform"/>
            <consortium name="The Broad Institute Genome Sequencing Center for Infectious Disease"/>
            <person name="Wu L."/>
            <person name="Ma J."/>
        </authorList>
    </citation>
    <scope>NUCLEOTIDE SEQUENCE [LARGE SCALE GENOMIC DNA]</scope>
    <source>
        <strain evidence="3">JCM 13250</strain>
    </source>
</reference>
<gene>
    <name evidence="2" type="ORF">GCM10009682_28170</name>
</gene>
<evidence type="ECO:0000256" key="1">
    <source>
        <dbReference type="SAM" id="MobiDB-lite"/>
    </source>
</evidence>